<evidence type="ECO:0008006" key="4">
    <source>
        <dbReference type="Google" id="ProtNLM"/>
    </source>
</evidence>
<organism evidence="2 3">
    <name type="scientific">Pseudoxanthomonas gei</name>
    <dbReference type="NCBI Taxonomy" id="1383030"/>
    <lineage>
        <taxon>Bacteria</taxon>
        <taxon>Pseudomonadati</taxon>
        <taxon>Pseudomonadota</taxon>
        <taxon>Gammaproteobacteria</taxon>
        <taxon>Lysobacterales</taxon>
        <taxon>Lysobacteraceae</taxon>
        <taxon>Pseudoxanthomonas</taxon>
    </lineage>
</organism>
<reference evidence="2 3" key="1">
    <citation type="submission" date="2018-07" db="EMBL/GenBank/DDBJ databases">
        <title>Whole genome Sequencing of Pseudoxanthomonas gei KCTC 32298 (T).</title>
        <authorList>
            <person name="Kumar S."/>
            <person name="Bansal K."/>
            <person name="Kaur A."/>
            <person name="Patil P."/>
            <person name="Sharma S."/>
            <person name="Patil P.B."/>
        </authorList>
    </citation>
    <scope>NUCLEOTIDE SEQUENCE [LARGE SCALE GENOMIC DNA]</scope>
    <source>
        <strain evidence="2 3">KCTC 32298</strain>
    </source>
</reference>
<dbReference type="RefSeq" id="WP_162350177.1">
    <property type="nucleotide sequence ID" value="NZ_QOVG01000008.1"/>
</dbReference>
<keyword evidence="1" id="KW-0732">Signal</keyword>
<dbReference type="Proteomes" id="UP001429354">
    <property type="component" value="Unassembled WGS sequence"/>
</dbReference>
<name>A0ABX0ADE3_9GAMM</name>
<feature type="chain" id="PRO_5046089172" description="Lipoprotein" evidence="1">
    <location>
        <begin position="24"/>
        <end position="149"/>
    </location>
</feature>
<dbReference type="Pfam" id="PF20101">
    <property type="entry name" value="DUF6491"/>
    <property type="match status" value="1"/>
</dbReference>
<accession>A0ABX0ADE3</accession>
<dbReference type="InterPro" id="IPR045500">
    <property type="entry name" value="DUF6491"/>
</dbReference>
<dbReference type="EMBL" id="QOVG01000008">
    <property type="protein sequence ID" value="NDK39604.1"/>
    <property type="molecule type" value="Genomic_DNA"/>
</dbReference>
<evidence type="ECO:0000313" key="2">
    <source>
        <dbReference type="EMBL" id="NDK39604.1"/>
    </source>
</evidence>
<proteinExistence type="predicted"/>
<sequence length="149" mass="16213">MKRAILMLATAVLLSACSTTRMSDAETLDLYKAHAGEPVRDFQYFGQINGWTPLGDSALTVWTRPSQAYLLELYGPCQDLDYAPAIGVSSFGGRVSARFDSVQVLGGGTSSIRIACRIESIRPLDVKALKQAQKELREAKLVEREAASS</sequence>
<evidence type="ECO:0000313" key="3">
    <source>
        <dbReference type="Proteomes" id="UP001429354"/>
    </source>
</evidence>
<dbReference type="PROSITE" id="PS51257">
    <property type="entry name" value="PROKAR_LIPOPROTEIN"/>
    <property type="match status" value="1"/>
</dbReference>
<comment type="caution">
    <text evidence="2">The sequence shown here is derived from an EMBL/GenBank/DDBJ whole genome shotgun (WGS) entry which is preliminary data.</text>
</comment>
<protein>
    <recommendedName>
        <fullName evidence="4">Lipoprotein</fullName>
    </recommendedName>
</protein>
<evidence type="ECO:0000256" key="1">
    <source>
        <dbReference type="SAM" id="SignalP"/>
    </source>
</evidence>
<keyword evidence="3" id="KW-1185">Reference proteome</keyword>
<feature type="signal peptide" evidence="1">
    <location>
        <begin position="1"/>
        <end position="23"/>
    </location>
</feature>
<gene>
    <name evidence="2" type="ORF">DT603_12210</name>
</gene>